<dbReference type="GO" id="GO:0005524">
    <property type="term" value="F:ATP binding"/>
    <property type="evidence" value="ECO:0007669"/>
    <property type="project" value="UniProtKB-KW"/>
</dbReference>
<dbReference type="RefSeq" id="WP_042662167.1">
    <property type="nucleotide sequence ID" value="NZ_CABLRR010000003.1"/>
</dbReference>
<dbReference type="SUPFAM" id="SSF48592">
    <property type="entry name" value="GroEL equatorial domain-like"/>
    <property type="match status" value="1"/>
</dbReference>
<dbReference type="Pfam" id="PF00118">
    <property type="entry name" value="Cpn60_TCP1"/>
    <property type="match status" value="1"/>
</dbReference>
<evidence type="ECO:0000313" key="6">
    <source>
        <dbReference type="EMBL" id="CQR52063.1"/>
    </source>
</evidence>
<dbReference type="InterPro" id="IPR017998">
    <property type="entry name" value="Chaperone_TCP-1"/>
</dbReference>
<dbReference type="Gene3D" id="3.50.7.10">
    <property type="entry name" value="GroEL"/>
    <property type="match status" value="1"/>
</dbReference>
<organism evidence="6 7">
    <name type="scientific">Haloferax massiliensis</name>
    <dbReference type="NCBI Taxonomy" id="1476858"/>
    <lineage>
        <taxon>Archaea</taxon>
        <taxon>Methanobacteriati</taxon>
        <taxon>Methanobacteriota</taxon>
        <taxon>Stenosarchaea group</taxon>
        <taxon>Halobacteria</taxon>
        <taxon>Halobacteriales</taxon>
        <taxon>Haloferacaceae</taxon>
        <taxon>Haloferax</taxon>
    </lineage>
</organism>
<dbReference type="SUPFAM" id="SSF52029">
    <property type="entry name" value="GroEL apical domain-like"/>
    <property type="match status" value="1"/>
</dbReference>
<dbReference type="InterPro" id="IPR002423">
    <property type="entry name" value="Cpn60/GroEL/TCP-1"/>
</dbReference>
<sequence>MDSDARHALLADVDRVCDLVGTTLGPFGTNKLVVESGGRVTTTASSSLLLERLELDDPATTLLRDAATDFRDERGDGSTRMVLLTGALLSQADDLIERGLHPTVVARGYRDAFDVAIDRLDARARPLSLVGAERVAETALTGTRNPATRRHVSEAIANAVTDASADDSVDGGRASVDVVARIGGVGDTELVDGVVIETPLVSEAMPRRQRDAGVALLSSTVDVPRLGGATDSSERSISLDVDSFEDRADIGAYERDQFRRTLSDAAEAGCRFIATQGAINDRVKTRVADAGITAIERVDDDVMRRLVRNTGGQVVPTLEDATPETMGTADVGFERLAGREFVTVEGTAERVYTLLCRAPDPRSVSAFEASATSAISATFHALADERVVPGGGATEIDLERSVREAARGTASREQLAMEGFARALTAIPRQLAASAGLDGWTGVLRLRVAHTEGRSSMGVDALSGEIRDVLDADPVVEPRRLQRDILGAATDLAVQLIRIDGQLSASDLADDEPTPPVQ</sequence>
<accession>A0A0D6JU73</accession>
<protein>
    <submittedName>
        <fullName evidence="6">60 kDa chaperonin</fullName>
    </submittedName>
</protein>
<dbReference type="InterPro" id="IPR027413">
    <property type="entry name" value="GROEL-like_equatorial_sf"/>
</dbReference>
<evidence type="ECO:0000256" key="3">
    <source>
        <dbReference type="ARBA" id="ARBA00022840"/>
    </source>
</evidence>
<dbReference type="GO" id="GO:0140662">
    <property type="term" value="F:ATP-dependent protein folding chaperone"/>
    <property type="evidence" value="ECO:0007669"/>
    <property type="project" value="InterPro"/>
</dbReference>
<comment type="similarity">
    <text evidence="1 5">Belongs to the TCP-1 chaperonin family.</text>
</comment>
<dbReference type="AlphaFoldDB" id="A0A0D6JU73"/>
<proteinExistence type="inferred from homology"/>
<dbReference type="EMBL" id="CSTE01000003">
    <property type="protein sequence ID" value="CQR52063.1"/>
    <property type="molecule type" value="Genomic_DNA"/>
</dbReference>
<name>A0A0D6JU73_9EURY</name>
<dbReference type="InterPro" id="IPR027409">
    <property type="entry name" value="GroEL-like_apical_dom_sf"/>
</dbReference>
<dbReference type="Proteomes" id="UP000198902">
    <property type="component" value="Unassembled WGS sequence"/>
</dbReference>
<keyword evidence="3 5" id="KW-0067">ATP-binding</keyword>
<evidence type="ECO:0000256" key="2">
    <source>
        <dbReference type="ARBA" id="ARBA00022741"/>
    </source>
</evidence>
<dbReference type="InterPro" id="IPR027410">
    <property type="entry name" value="TCP-1-like_intermed_sf"/>
</dbReference>
<dbReference type="PANTHER" id="PTHR11353">
    <property type="entry name" value="CHAPERONIN"/>
    <property type="match status" value="1"/>
</dbReference>
<keyword evidence="4 5" id="KW-0143">Chaperone</keyword>
<keyword evidence="2 5" id="KW-0547">Nucleotide-binding</keyword>
<dbReference type="OrthoDB" id="9362at2157"/>
<evidence type="ECO:0000313" key="7">
    <source>
        <dbReference type="Proteomes" id="UP000198902"/>
    </source>
</evidence>
<dbReference type="Gene3D" id="3.30.260.10">
    <property type="entry name" value="TCP-1-like chaperonin intermediate domain"/>
    <property type="match status" value="1"/>
</dbReference>
<gene>
    <name evidence="6" type="primary">groL_5</name>
    <name evidence="6" type="ORF">BN996_02959</name>
</gene>
<evidence type="ECO:0000256" key="4">
    <source>
        <dbReference type="ARBA" id="ARBA00023186"/>
    </source>
</evidence>
<dbReference type="PRINTS" id="PR00304">
    <property type="entry name" value="TCOMPLEXTCP1"/>
</dbReference>
<evidence type="ECO:0000256" key="5">
    <source>
        <dbReference type="RuleBase" id="RU004187"/>
    </source>
</evidence>
<keyword evidence="7" id="KW-1185">Reference proteome</keyword>
<reference evidence="7" key="1">
    <citation type="submission" date="2015-03" db="EMBL/GenBank/DDBJ databases">
        <authorList>
            <person name="Urmite Genomes"/>
        </authorList>
    </citation>
    <scope>NUCLEOTIDE SEQUENCE [LARGE SCALE GENOMIC DNA]</scope>
    <source>
        <strain evidence="7">Arc-Hr</strain>
    </source>
</reference>
<evidence type="ECO:0000256" key="1">
    <source>
        <dbReference type="ARBA" id="ARBA00008020"/>
    </source>
</evidence>
<dbReference type="Gene3D" id="1.10.560.10">
    <property type="entry name" value="GroEL-like equatorial domain"/>
    <property type="match status" value="1"/>
</dbReference>